<proteinExistence type="inferred from homology"/>
<protein>
    <submittedName>
        <fullName evidence="8">Acyl-CoA dehydrogenase</fullName>
    </submittedName>
</protein>
<dbReference type="GO" id="GO:0050660">
    <property type="term" value="F:flavin adenine dinucleotide binding"/>
    <property type="evidence" value="ECO:0007669"/>
    <property type="project" value="InterPro"/>
</dbReference>
<comment type="caution">
    <text evidence="8">The sequence shown here is derived from an EMBL/GenBank/DDBJ whole genome shotgun (WGS) entry which is preliminary data.</text>
</comment>
<comment type="cofactor">
    <cofactor evidence="1">
        <name>FAD</name>
        <dbReference type="ChEBI" id="CHEBI:57692"/>
    </cofactor>
</comment>
<dbReference type="InterPro" id="IPR046373">
    <property type="entry name" value="Acyl-CoA_Oxase/DH_mid-dom_sf"/>
</dbReference>
<feature type="domain" description="Acyl-CoA dehydrogenase/oxidase N-terminal" evidence="7">
    <location>
        <begin position="6"/>
        <end position="119"/>
    </location>
</feature>
<name>A0A0J8AA04_9SPHN</name>
<keyword evidence="5" id="KW-0560">Oxidoreductase</keyword>
<sequence length="377" mass="40184">MNFDYTDDQKALKDEARKFLSAFSGLAVVRGVLEDGQAGHDRALWARIGEQGWCGAAIPEIYGGLGLGYVELCALAEELGRAVAPVPFASSVYLFAEALLLAGSEDQKAELLPLIASGELIGTVAGTEVPGVLCDATLNAQVVQGRLTGIKVPVTDGDAADRAVVLARGEAGPALYLVDLTGPGVTREPVSTIDPTRGAASLRFEGAPAQALGLEGNGFELLARIQDRAAILMAFEQLGGADRALEMARDYALERYAFGRQIGSYQAIKHKLADVFVRNEVARANAYYGAWALSCDAPELPVAAAAARVAGSAAYWLASKENIQTHGGIGFTWEADCHFFYRRARHLALILGAPRDWKRRLADRLQRQVAAELGQGN</sequence>
<dbReference type="InterPro" id="IPR013786">
    <property type="entry name" value="AcylCoA_DH/ox_N"/>
</dbReference>
<evidence type="ECO:0000259" key="7">
    <source>
        <dbReference type="Pfam" id="PF02771"/>
    </source>
</evidence>
<dbReference type="PANTHER" id="PTHR43884:SF20">
    <property type="entry name" value="ACYL-COA DEHYDROGENASE FADE28"/>
    <property type="match status" value="1"/>
</dbReference>
<dbReference type="GO" id="GO:0003995">
    <property type="term" value="F:acyl-CoA dehydrogenase activity"/>
    <property type="evidence" value="ECO:0007669"/>
    <property type="project" value="TreeGrafter"/>
</dbReference>
<dbReference type="Gene3D" id="1.10.540.10">
    <property type="entry name" value="Acyl-CoA dehydrogenase/oxidase, N-terminal domain"/>
    <property type="match status" value="1"/>
</dbReference>
<dbReference type="InterPro" id="IPR037069">
    <property type="entry name" value="AcylCoA_DH/ox_N_sf"/>
</dbReference>
<dbReference type="Pfam" id="PF02771">
    <property type="entry name" value="Acyl-CoA_dh_N"/>
    <property type="match status" value="1"/>
</dbReference>
<dbReference type="Pfam" id="PF00441">
    <property type="entry name" value="Acyl-CoA_dh_1"/>
    <property type="match status" value="1"/>
</dbReference>
<comment type="similarity">
    <text evidence="2">Belongs to the acyl-CoA dehydrogenase family.</text>
</comment>
<dbReference type="SUPFAM" id="SSF47203">
    <property type="entry name" value="Acyl-CoA dehydrogenase C-terminal domain-like"/>
    <property type="match status" value="1"/>
</dbReference>
<dbReference type="InterPro" id="IPR036250">
    <property type="entry name" value="AcylCo_DH-like_C"/>
</dbReference>
<evidence type="ECO:0000256" key="1">
    <source>
        <dbReference type="ARBA" id="ARBA00001974"/>
    </source>
</evidence>
<reference evidence="8 9" key="1">
    <citation type="journal article" date="2015" name="G3 (Bethesda)">
        <title>Insights into Ongoing Evolution of the Hexachlorocyclohexane Catabolic Pathway from Comparative Genomics of Ten Sphingomonadaceae Strains.</title>
        <authorList>
            <person name="Pearce S.L."/>
            <person name="Oakeshott J.G."/>
            <person name="Pandey G."/>
        </authorList>
    </citation>
    <scope>NUCLEOTIDE SEQUENCE [LARGE SCALE GENOMIC DNA]</scope>
    <source>
        <strain evidence="8 9">LL02</strain>
    </source>
</reference>
<dbReference type="InterPro" id="IPR009075">
    <property type="entry name" value="AcylCo_DH/oxidase_C"/>
</dbReference>
<evidence type="ECO:0000256" key="4">
    <source>
        <dbReference type="ARBA" id="ARBA00022827"/>
    </source>
</evidence>
<organism evidence="8 9">
    <name type="scientific">Novosphingobium barchaimii LL02</name>
    <dbReference type="NCBI Taxonomy" id="1114963"/>
    <lineage>
        <taxon>Bacteria</taxon>
        <taxon>Pseudomonadati</taxon>
        <taxon>Pseudomonadota</taxon>
        <taxon>Alphaproteobacteria</taxon>
        <taxon>Sphingomonadales</taxon>
        <taxon>Sphingomonadaceae</taxon>
        <taxon>Novosphingobium</taxon>
    </lineage>
</organism>
<dbReference type="CDD" id="cd00567">
    <property type="entry name" value="ACAD"/>
    <property type="match status" value="1"/>
</dbReference>
<dbReference type="OrthoDB" id="7328575at2"/>
<dbReference type="InterPro" id="IPR009100">
    <property type="entry name" value="AcylCoA_DH/oxidase_NM_dom_sf"/>
</dbReference>
<dbReference type="PANTHER" id="PTHR43884">
    <property type="entry name" value="ACYL-COA DEHYDROGENASE"/>
    <property type="match status" value="1"/>
</dbReference>
<evidence type="ECO:0000256" key="3">
    <source>
        <dbReference type="ARBA" id="ARBA00022630"/>
    </source>
</evidence>
<dbReference type="EMBL" id="JACU01000010">
    <property type="protein sequence ID" value="KMS52045.1"/>
    <property type="molecule type" value="Genomic_DNA"/>
</dbReference>
<keyword evidence="9" id="KW-1185">Reference proteome</keyword>
<dbReference type="SUPFAM" id="SSF56645">
    <property type="entry name" value="Acyl-CoA dehydrogenase NM domain-like"/>
    <property type="match status" value="1"/>
</dbReference>
<accession>A0A0J8AA04</accession>
<dbReference type="Gene3D" id="1.20.140.10">
    <property type="entry name" value="Butyryl-CoA Dehydrogenase, subunit A, domain 3"/>
    <property type="match status" value="1"/>
</dbReference>
<evidence type="ECO:0000259" key="6">
    <source>
        <dbReference type="Pfam" id="PF00441"/>
    </source>
</evidence>
<evidence type="ECO:0000313" key="8">
    <source>
        <dbReference type="EMBL" id="KMS52045.1"/>
    </source>
</evidence>
<keyword evidence="3" id="KW-0285">Flavoprotein</keyword>
<gene>
    <name evidence="8" type="ORF">V474_03050</name>
</gene>
<dbReference type="Proteomes" id="UP000052268">
    <property type="component" value="Unassembled WGS sequence"/>
</dbReference>
<feature type="domain" description="Acyl-CoA dehydrogenase/oxidase C-terminal" evidence="6">
    <location>
        <begin position="216"/>
        <end position="352"/>
    </location>
</feature>
<dbReference type="Gene3D" id="2.40.110.10">
    <property type="entry name" value="Butyryl-CoA Dehydrogenase, subunit A, domain 2"/>
    <property type="match status" value="1"/>
</dbReference>
<evidence type="ECO:0000313" key="9">
    <source>
        <dbReference type="Proteomes" id="UP000052268"/>
    </source>
</evidence>
<dbReference type="RefSeq" id="WP_059153195.1">
    <property type="nucleotide sequence ID" value="NZ_KQ130457.1"/>
</dbReference>
<evidence type="ECO:0000256" key="2">
    <source>
        <dbReference type="ARBA" id="ARBA00009347"/>
    </source>
</evidence>
<evidence type="ECO:0000256" key="5">
    <source>
        <dbReference type="ARBA" id="ARBA00023002"/>
    </source>
</evidence>
<keyword evidence="4" id="KW-0274">FAD</keyword>
<dbReference type="PATRIC" id="fig|1114963.3.peg.4234"/>
<dbReference type="AlphaFoldDB" id="A0A0J8AA04"/>